<gene>
    <name evidence="1" type="ORF">EAO28_07440</name>
</gene>
<evidence type="ECO:0000313" key="1">
    <source>
        <dbReference type="EMBL" id="RRE43349.1"/>
    </source>
</evidence>
<dbReference type="SUPFAM" id="SSF142906">
    <property type="entry name" value="YjbR-like"/>
    <property type="match status" value="1"/>
</dbReference>
<sequence>MTPETLHPCAHRIALTYPFTEHCWPFGPEYDVFKVDGRIFMITMTIRGRALVNLKAEPQKSLLNQQIYRSIEPGYHMNKKHWITVVPGEDISEDLLAELIDDSWHQVVNKLSKRPSSACVRADFQPNAISVIAFFTLIILRSSLYSSFS</sequence>
<dbReference type="PANTHER" id="PTHR35145">
    <property type="entry name" value="CYTOPLASMIC PROTEIN-RELATED"/>
    <property type="match status" value="1"/>
</dbReference>
<dbReference type="PANTHER" id="PTHR35145:SF1">
    <property type="entry name" value="CYTOPLASMIC PROTEIN"/>
    <property type="match status" value="1"/>
</dbReference>
<dbReference type="InterPro" id="IPR038056">
    <property type="entry name" value="YjbR-like_sf"/>
</dbReference>
<dbReference type="NCBIfam" id="NF007603">
    <property type="entry name" value="PRK10250.1"/>
    <property type="match status" value="1"/>
</dbReference>
<reference evidence="1 2" key="1">
    <citation type="journal article" date="2019" name="Antimicrob. Agents Chemother.">
        <title>Applying Rapid Whole Genome Sequencing to Predict Phenotypic Antimicrobial Susceptibility Testing Results Among Carbapenem-Resistant Klebsiella pneumoniae Clinical Isolates.</title>
        <authorList>
            <person name="Tamma P.D."/>
            <person name="Fan Y."/>
            <person name="Bergman Y."/>
            <person name="Pertea G."/>
            <person name="Kazmi A."/>
            <person name="Lewis S."/>
            <person name="Carroll K.C."/>
            <person name="Schatz M.C."/>
            <person name="Timp W."/>
            <person name="Simner P.J."/>
        </authorList>
    </citation>
    <scope>NUCLEOTIDE SEQUENCE [LARGE SCALE GENOMIC DNA]</scope>
    <source>
        <strain evidence="1 2">KLPN_33</strain>
    </source>
</reference>
<protein>
    <submittedName>
        <fullName evidence="1">MmcQ/YjbR family DNA-binding protein</fullName>
    </submittedName>
</protein>
<name>A0A3P2EG28_KLEPN</name>
<dbReference type="InterPro" id="IPR058532">
    <property type="entry name" value="YjbR/MT2646/Rv2570-like"/>
</dbReference>
<dbReference type="AlphaFoldDB" id="A0A3P2EG28"/>
<evidence type="ECO:0000313" key="2">
    <source>
        <dbReference type="Proteomes" id="UP000272440"/>
    </source>
</evidence>
<proteinExistence type="predicted"/>
<dbReference type="Pfam" id="PF04237">
    <property type="entry name" value="YjbR"/>
    <property type="match status" value="1"/>
</dbReference>
<dbReference type="GO" id="GO:0003677">
    <property type="term" value="F:DNA binding"/>
    <property type="evidence" value="ECO:0007669"/>
    <property type="project" value="UniProtKB-KW"/>
</dbReference>
<dbReference type="Proteomes" id="UP000272440">
    <property type="component" value="Unassembled WGS sequence"/>
</dbReference>
<keyword evidence="1" id="KW-0238">DNA-binding</keyword>
<dbReference type="Gene3D" id="3.90.1150.30">
    <property type="match status" value="1"/>
</dbReference>
<dbReference type="EMBL" id="RCZY01000002">
    <property type="protein sequence ID" value="RRE43349.1"/>
    <property type="molecule type" value="Genomic_DNA"/>
</dbReference>
<organism evidence="1 2">
    <name type="scientific">Klebsiella pneumoniae</name>
    <dbReference type="NCBI Taxonomy" id="573"/>
    <lineage>
        <taxon>Bacteria</taxon>
        <taxon>Pseudomonadati</taxon>
        <taxon>Pseudomonadota</taxon>
        <taxon>Gammaproteobacteria</taxon>
        <taxon>Enterobacterales</taxon>
        <taxon>Enterobacteriaceae</taxon>
        <taxon>Klebsiella/Raoultella group</taxon>
        <taxon>Klebsiella</taxon>
        <taxon>Klebsiella pneumoniae complex</taxon>
    </lineage>
</organism>
<accession>A0A3P2EG28</accession>
<comment type="caution">
    <text evidence="1">The sequence shown here is derived from an EMBL/GenBank/DDBJ whole genome shotgun (WGS) entry which is preliminary data.</text>
</comment>
<dbReference type="InterPro" id="IPR007351">
    <property type="entry name" value="YjbR"/>
</dbReference>